<dbReference type="InterPro" id="IPR044651">
    <property type="entry name" value="OTSB-like"/>
</dbReference>
<dbReference type="Gene3D" id="3.40.50.1000">
    <property type="entry name" value="HAD superfamily/HAD-like"/>
    <property type="match status" value="1"/>
</dbReference>
<keyword evidence="4" id="KW-0479">Metal-binding</keyword>
<dbReference type="AlphaFoldDB" id="A0A4U1L1F1"/>
<dbReference type="NCBIfam" id="TIGR01484">
    <property type="entry name" value="HAD-SF-IIB"/>
    <property type="match status" value="1"/>
</dbReference>
<evidence type="ECO:0000313" key="5">
    <source>
        <dbReference type="EMBL" id="TKD50304.1"/>
    </source>
</evidence>
<reference evidence="5 6" key="1">
    <citation type="submission" date="2019-04" db="EMBL/GenBank/DDBJ databases">
        <authorList>
            <person name="Yang Y."/>
            <person name="Wei D."/>
        </authorList>
    </citation>
    <scope>NUCLEOTIDE SEQUENCE [LARGE SCALE GENOMIC DNA]</scope>
    <source>
        <strain evidence="5 6">L-1-4w-11</strain>
    </source>
</reference>
<dbReference type="SUPFAM" id="SSF56784">
    <property type="entry name" value="HAD-like"/>
    <property type="match status" value="1"/>
</dbReference>
<comment type="similarity">
    <text evidence="2 4">Belongs to the trehalose phosphatase family.</text>
</comment>
<proteinExistence type="inferred from homology"/>
<dbReference type="GO" id="GO:0004805">
    <property type="term" value="F:trehalose-phosphatase activity"/>
    <property type="evidence" value="ECO:0007669"/>
    <property type="project" value="UniProtKB-EC"/>
</dbReference>
<evidence type="ECO:0000256" key="1">
    <source>
        <dbReference type="ARBA" id="ARBA00005199"/>
    </source>
</evidence>
<dbReference type="PANTHER" id="PTHR43768:SF3">
    <property type="entry name" value="TREHALOSE 6-PHOSPHATE PHOSPHATASE"/>
    <property type="match status" value="1"/>
</dbReference>
<dbReference type="GO" id="GO:0005992">
    <property type="term" value="P:trehalose biosynthetic process"/>
    <property type="evidence" value="ECO:0007669"/>
    <property type="project" value="UniProtKB-UniPathway"/>
</dbReference>
<dbReference type="GO" id="GO:0046872">
    <property type="term" value="F:metal ion binding"/>
    <property type="evidence" value="ECO:0007669"/>
    <property type="project" value="UniProtKB-KW"/>
</dbReference>
<dbReference type="Gene3D" id="3.30.70.1020">
    <property type="entry name" value="Trehalose-6-phosphate phosphatase related protein, domain 2"/>
    <property type="match status" value="1"/>
</dbReference>
<gene>
    <name evidence="5" type="primary">otsB</name>
    <name evidence="5" type="ORF">FBR43_05675</name>
</gene>
<dbReference type="InterPro" id="IPR006379">
    <property type="entry name" value="HAD-SF_hydro_IIB"/>
</dbReference>
<keyword evidence="6" id="KW-1185">Reference proteome</keyword>
<dbReference type="PANTHER" id="PTHR43768">
    <property type="entry name" value="TREHALOSE 6-PHOSPHATE PHOSPHATASE"/>
    <property type="match status" value="1"/>
</dbReference>
<evidence type="ECO:0000256" key="3">
    <source>
        <dbReference type="ARBA" id="ARBA00022801"/>
    </source>
</evidence>
<dbReference type="Proteomes" id="UP000309138">
    <property type="component" value="Unassembled WGS sequence"/>
</dbReference>
<comment type="caution">
    <text evidence="5">The sequence shown here is derived from an EMBL/GenBank/DDBJ whole genome shotgun (WGS) entry which is preliminary data.</text>
</comment>
<evidence type="ECO:0000256" key="4">
    <source>
        <dbReference type="RuleBase" id="RU361117"/>
    </source>
</evidence>
<dbReference type="UniPathway" id="UPA00299"/>
<comment type="catalytic activity">
    <reaction evidence="4">
        <text>alpha,alpha-trehalose 6-phosphate + H2O = alpha,alpha-trehalose + phosphate</text>
        <dbReference type="Rhea" id="RHEA:23420"/>
        <dbReference type="ChEBI" id="CHEBI:15377"/>
        <dbReference type="ChEBI" id="CHEBI:16551"/>
        <dbReference type="ChEBI" id="CHEBI:43474"/>
        <dbReference type="ChEBI" id="CHEBI:58429"/>
        <dbReference type="EC" id="3.1.3.12"/>
    </reaction>
</comment>
<keyword evidence="3 4" id="KW-0378">Hydrolase</keyword>
<dbReference type="InterPro" id="IPR023214">
    <property type="entry name" value="HAD_sf"/>
</dbReference>
<dbReference type="OrthoDB" id="9814913at2"/>
<comment type="pathway">
    <text evidence="1 4">Glycan biosynthesis; trehalose biosynthesis.</text>
</comment>
<sequence length="247" mass="26021">MISAPAGDAPPTGLLDGASLFLDFDGTLVELEDRPDLVRADAELIELVHAVQARLDGRLAIVTGRSSAHIAELFGDPGFAIGGSHGVEFRWPDGRVAAPEVPATLDEAVAALRAFASSRENVLVETKLFGAGLHYRMAPQHEAAALEIAEQLAADHGLHLQPGKMMIELRAAAGDKGTAIRHLMQTEPFAGTKPIFMGDDVTDEDGFRAVAEMGGAGVLVGAPRDTAAGWHLPDVDAVRAWLAEAVR</sequence>
<dbReference type="Pfam" id="PF02358">
    <property type="entry name" value="Trehalose_PPase"/>
    <property type="match status" value="1"/>
</dbReference>
<dbReference type="RefSeq" id="WP_136942245.1">
    <property type="nucleotide sequence ID" value="NZ_SWKR01000002.1"/>
</dbReference>
<dbReference type="CDD" id="cd01627">
    <property type="entry name" value="HAD_TPP"/>
    <property type="match status" value="1"/>
</dbReference>
<dbReference type="EMBL" id="SWKR01000002">
    <property type="protein sequence ID" value="TKD50304.1"/>
    <property type="molecule type" value="Genomic_DNA"/>
</dbReference>
<comment type="cofactor">
    <cofactor evidence="4">
        <name>Mg(2+)</name>
        <dbReference type="ChEBI" id="CHEBI:18420"/>
    </cofactor>
</comment>
<dbReference type="InterPro" id="IPR036412">
    <property type="entry name" value="HAD-like_sf"/>
</dbReference>
<evidence type="ECO:0000313" key="6">
    <source>
        <dbReference type="Proteomes" id="UP000309138"/>
    </source>
</evidence>
<name>A0A4U1L1F1_9SPHN</name>
<evidence type="ECO:0000256" key="2">
    <source>
        <dbReference type="ARBA" id="ARBA00008770"/>
    </source>
</evidence>
<dbReference type="NCBIfam" id="TIGR00685">
    <property type="entry name" value="T6PP"/>
    <property type="match status" value="1"/>
</dbReference>
<dbReference type="EC" id="3.1.3.12" evidence="4"/>
<dbReference type="InterPro" id="IPR003337">
    <property type="entry name" value="Trehalose_PPase"/>
</dbReference>
<accession>A0A4U1L1F1</accession>
<organism evidence="5 6">
    <name type="scientific">Sphingomonas baiyangensis</name>
    <dbReference type="NCBI Taxonomy" id="2572576"/>
    <lineage>
        <taxon>Bacteria</taxon>
        <taxon>Pseudomonadati</taxon>
        <taxon>Pseudomonadota</taxon>
        <taxon>Alphaproteobacteria</taxon>
        <taxon>Sphingomonadales</taxon>
        <taxon>Sphingomonadaceae</taxon>
        <taxon>Sphingomonas</taxon>
    </lineage>
</organism>
<comment type="function">
    <text evidence="4">Removes the phosphate from trehalose 6-phosphate to produce free trehalose.</text>
</comment>
<protein>
    <recommendedName>
        <fullName evidence="4">Trehalose 6-phosphate phosphatase</fullName>
        <ecNumber evidence="4">3.1.3.12</ecNumber>
    </recommendedName>
</protein>
<keyword evidence="4" id="KW-0460">Magnesium</keyword>